<dbReference type="AlphaFoldDB" id="A0A1T4RIN5"/>
<sequence length="201" mass="23017">MDGDIFITPSIFTLSGAYGGVLSFAIPIELQHDILINMTTMSSFVLASAQLSDLEQLNQLMYELHDEHHQSSPEYFKTAQEIEQEKSIARYLDDPQCLVYVAKRDEKIIGFITGHFCELISTVSKPILMGSLDELYVDPVYRQQGVARELLLHLEKTFILYGVKEIFVEVWAFNQAALQLYQATGFVHHIHWLRKSVPHDQ</sequence>
<dbReference type="PANTHER" id="PTHR43617">
    <property type="entry name" value="L-AMINO ACID N-ACETYLTRANSFERASE"/>
    <property type="match status" value="1"/>
</dbReference>
<organism evidence="2 3">
    <name type="scientific">Vibrio cincinnatiensis DSM 19608</name>
    <dbReference type="NCBI Taxonomy" id="1123491"/>
    <lineage>
        <taxon>Bacteria</taxon>
        <taxon>Pseudomonadati</taxon>
        <taxon>Pseudomonadota</taxon>
        <taxon>Gammaproteobacteria</taxon>
        <taxon>Vibrionales</taxon>
        <taxon>Vibrionaceae</taxon>
        <taxon>Vibrio</taxon>
    </lineage>
</organism>
<keyword evidence="2" id="KW-0687">Ribonucleoprotein</keyword>
<gene>
    <name evidence="2" type="ORF">SAMN02745782_02648</name>
</gene>
<dbReference type="GO" id="GO:0005840">
    <property type="term" value="C:ribosome"/>
    <property type="evidence" value="ECO:0007669"/>
    <property type="project" value="UniProtKB-KW"/>
</dbReference>
<dbReference type="InterPro" id="IPR016181">
    <property type="entry name" value="Acyl_CoA_acyltransferase"/>
</dbReference>
<dbReference type="Proteomes" id="UP000190834">
    <property type="component" value="Unassembled WGS sequence"/>
</dbReference>
<dbReference type="STRING" id="1123491.SAMN02745782_02648"/>
<dbReference type="EMBL" id="FUXB01000014">
    <property type="protein sequence ID" value="SKA15757.1"/>
    <property type="molecule type" value="Genomic_DNA"/>
</dbReference>
<dbReference type="Gene3D" id="3.40.630.30">
    <property type="match status" value="1"/>
</dbReference>
<dbReference type="GO" id="GO:0016747">
    <property type="term" value="F:acyltransferase activity, transferring groups other than amino-acyl groups"/>
    <property type="evidence" value="ECO:0007669"/>
    <property type="project" value="InterPro"/>
</dbReference>
<name>A0A1T4RIN5_VIBCI</name>
<dbReference type="SUPFAM" id="SSF55729">
    <property type="entry name" value="Acyl-CoA N-acyltransferases (Nat)"/>
    <property type="match status" value="1"/>
</dbReference>
<reference evidence="3" key="1">
    <citation type="submission" date="2017-02" db="EMBL/GenBank/DDBJ databases">
        <authorList>
            <person name="Varghese N."/>
            <person name="Submissions S."/>
        </authorList>
    </citation>
    <scope>NUCLEOTIDE SEQUENCE [LARGE SCALE GENOMIC DNA]</scope>
    <source>
        <strain evidence="3">DSM 19608</strain>
    </source>
</reference>
<accession>A0A1T4RIN5</accession>
<evidence type="ECO:0000313" key="3">
    <source>
        <dbReference type="Proteomes" id="UP000190834"/>
    </source>
</evidence>
<keyword evidence="2" id="KW-0689">Ribosomal protein</keyword>
<keyword evidence="3" id="KW-1185">Reference proteome</keyword>
<dbReference type="InterPro" id="IPR050276">
    <property type="entry name" value="MshD_Acetyltransferase"/>
</dbReference>
<protein>
    <submittedName>
        <fullName evidence="2">Ribosomal protein S18 acetylase RimI</fullName>
    </submittedName>
</protein>
<evidence type="ECO:0000313" key="2">
    <source>
        <dbReference type="EMBL" id="SKA15757.1"/>
    </source>
</evidence>
<evidence type="ECO:0000259" key="1">
    <source>
        <dbReference type="PROSITE" id="PS51186"/>
    </source>
</evidence>
<dbReference type="Pfam" id="PF00583">
    <property type="entry name" value="Acetyltransf_1"/>
    <property type="match status" value="1"/>
</dbReference>
<feature type="domain" description="N-acetyltransferase" evidence="1">
    <location>
        <begin position="44"/>
        <end position="201"/>
    </location>
</feature>
<dbReference type="PROSITE" id="PS51186">
    <property type="entry name" value="GNAT"/>
    <property type="match status" value="1"/>
</dbReference>
<dbReference type="CDD" id="cd04301">
    <property type="entry name" value="NAT_SF"/>
    <property type="match status" value="1"/>
</dbReference>
<proteinExistence type="predicted"/>
<dbReference type="InterPro" id="IPR000182">
    <property type="entry name" value="GNAT_dom"/>
</dbReference>